<protein>
    <submittedName>
        <fullName evidence="2">Uncharacterized protein</fullName>
    </submittedName>
</protein>
<evidence type="ECO:0000313" key="2">
    <source>
        <dbReference type="WBParaSite" id="RSKR_0000805300.1"/>
    </source>
</evidence>
<organism evidence="1 2">
    <name type="scientific">Rhabditophanes sp. KR3021</name>
    <dbReference type="NCBI Taxonomy" id="114890"/>
    <lineage>
        <taxon>Eukaryota</taxon>
        <taxon>Metazoa</taxon>
        <taxon>Ecdysozoa</taxon>
        <taxon>Nematoda</taxon>
        <taxon>Chromadorea</taxon>
        <taxon>Rhabditida</taxon>
        <taxon>Tylenchina</taxon>
        <taxon>Panagrolaimomorpha</taxon>
        <taxon>Strongyloidoidea</taxon>
        <taxon>Alloionematidae</taxon>
        <taxon>Rhabditophanes</taxon>
    </lineage>
</organism>
<evidence type="ECO:0000313" key="1">
    <source>
        <dbReference type="Proteomes" id="UP000095286"/>
    </source>
</evidence>
<accession>A0AC35U5K6</accession>
<sequence length="214" mass="24412">MLASEQFWDFVGNHLILCYTIFSILGFAFFCLLIMIGMYACARYRNLQICPPSPVRLNFEDLESRQRKRKIGFFKRIFIGTFAKKGPNGMTTGCYKQYIDDTFKICGKILENNKLNKPKLSSQNDSKVPIPSPSNPQITEVHRNLRHPLLDTSQNISSIPRTKPRWSNFFTAPLFRVYFDAGSDDTDSVFEKDLTTVSFISASLSPLTHGSKFA</sequence>
<proteinExistence type="predicted"/>
<dbReference type="WBParaSite" id="RSKR_0000805300.1">
    <property type="protein sequence ID" value="RSKR_0000805300.1"/>
    <property type="gene ID" value="RSKR_0000805300"/>
</dbReference>
<dbReference type="Proteomes" id="UP000095286">
    <property type="component" value="Unplaced"/>
</dbReference>
<name>A0AC35U5K6_9BILA</name>
<reference evidence="2" key="1">
    <citation type="submission" date="2016-11" db="UniProtKB">
        <authorList>
            <consortium name="WormBaseParasite"/>
        </authorList>
    </citation>
    <scope>IDENTIFICATION</scope>
    <source>
        <strain evidence="2">KR3021</strain>
    </source>
</reference>